<dbReference type="AlphaFoldDB" id="A0A0P1A7T3"/>
<reference evidence="2" key="1">
    <citation type="submission" date="2014-09" db="EMBL/GenBank/DDBJ databases">
        <authorList>
            <person name="Sharma Rahul"/>
            <person name="Thines Marco"/>
        </authorList>
    </citation>
    <scope>NUCLEOTIDE SEQUENCE [LARGE SCALE GENOMIC DNA]</scope>
</reference>
<sequence length="122" mass="14293">MLFGNRSELLKLTTALNLHVIPDCDATSLNRIWEMVKAFDIECFDVKHELRTLSTTTRPKSLYDLTYGFACDINRTMRYAITNGRTDCSDFFLTRIMHVFVLYHALLYYTWPNAVFYDMVVS</sequence>
<accession>A0A0P1A7T3</accession>
<protein>
    <submittedName>
        <fullName evidence="1">Uncharacterized protein</fullName>
    </submittedName>
</protein>
<proteinExistence type="predicted"/>
<dbReference type="EMBL" id="CCYD01000237">
    <property type="protein sequence ID" value="CEG36730.1"/>
    <property type="molecule type" value="Genomic_DNA"/>
</dbReference>
<name>A0A0P1A7T3_PLAHL</name>
<dbReference type="Proteomes" id="UP000054928">
    <property type="component" value="Unassembled WGS sequence"/>
</dbReference>
<evidence type="ECO:0000313" key="1">
    <source>
        <dbReference type="EMBL" id="CEG36730.1"/>
    </source>
</evidence>
<dbReference type="RefSeq" id="XP_024573099.1">
    <property type="nucleotide sequence ID" value="XM_024721976.1"/>
</dbReference>
<keyword evidence="2" id="KW-1185">Reference proteome</keyword>
<organism evidence="1 2">
    <name type="scientific">Plasmopara halstedii</name>
    <name type="common">Downy mildew of sunflower</name>
    <dbReference type="NCBI Taxonomy" id="4781"/>
    <lineage>
        <taxon>Eukaryota</taxon>
        <taxon>Sar</taxon>
        <taxon>Stramenopiles</taxon>
        <taxon>Oomycota</taxon>
        <taxon>Peronosporomycetes</taxon>
        <taxon>Peronosporales</taxon>
        <taxon>Peronosporaceae</taxon>
        <taxon>Plasmopara</taxon>
    </lineage>
</organism>
<evidence type="ECO:0000313" key="2">
    <source>
        <dbReference type="Proteomes" id="UP000054928"/>
    </source>
</evidence>
<dbReference type="GeneID" id="36398993"/>